<keyword evidence="9" id="KW-0520">NAD</keyword>
<evidence type="ECO:0000313" key="14">
    <source>
        <dbReference type="Proteomes" id="UP000605805"/>
    </source>
</evidence>
<protein>
    <submittedName>
        <fullName evidence="13">Hydrogenase large subunit</fullName>
    </submittedName>
</protein>
<dbReference type="GO" id="GO:0016651">
    <property type="term" value="F:oxidoreductase activity, acting on NAD(P)H"/>
    <property type="evidence" value="ECO:0007669"/>
    <property type="project" value="InterPro"/>
</dbReference>
<proteinExistence type="predicted"/>
<evidence type="ECO:0000256" key="5">
    <source>
        <dbReference type="ARBA" id="ARBA00022723"/>
    </source>
</evidence>
<feature type="binding site" evidence="10">
    <location>
        <position position="244"/>
    </location>
    <ligand>
        <name>Ni(2+)</name>
        <dbReference type="ChEBI" id="CHEBI:49786"/>
    </ligand>
</feature>
<comment type="cofactor">
    <cofactor evidence="1">
        <name>[4Fe-4S] cluster</name>
        <dbReference type="ChEBI" id="CHEBI:49883"/>
    </cofactor>
</comment>
<evidence type="ECO:0000256" key="7">
    <source>
        <dbReference type="ARBA" id="ARBA00023004"/>
    </source>
</evidence>
<dbReference type="GO" id="GO:0051539">
    <property type="term" value="F:4 iron, 4 sulfur cluster binding"/>
    <property type="evidence" value="ECO:0007669"/>
    <property type="project" value="UniProtKB-KW"/>
</dbReference>
<gene>
    <name evidence="13" type="primary">hycE</name>
    <name evidence="13" type="ORF">EYH02_04640</name>
</gene>
<accession>A0A832Z3U2</accession>
<dbReference type="InterPro" id="IPR001501">
    <property type="entry name" value="Ni-dep_hyd_lsu"/>
</dbReference>
<dbReference type="GO" id="GO:0051287">
    <property type="term" value="F:NAD binding"/>
    <property type="evidence" value="ECO:0007669"/>
    <property type="project" value="InterPro"/>
</dbReference>
<dbReference type="GO" id="GO:0005886">
    <property type="term" value="C:plasma membrane"/>
    <property type="evidence" value="ECO:0007669"/>
    <property type="project" value="UniProtKB-SubCell"/>
</dbReference>
<dbReference type="PANTHER" id="PTHR43485">
    <property type="entry name" value="HYDROGENASE-4 COMPONENT G"/>
    <property type="match status" value="1"/>
</dbReference>
<dbReference type="InterPro" id="IPR001268">
    <property type="entry name" value="NADH_UbQ_OxRdtase_30kDa_su"/>
</dbReference>
<evidence type="ECO:0000259" key="12">
    <source>
        <dbReference type="Pfam" id="PF00346"/>
    </source>
</evidence>
<evidence type="ECO:0000259" key="11">
    <source>
        <dbReference type="Pfam" id="PF00329"/>
    </source>
</evidence>
<dbReference type="GO" id="GO:0008137">
    <property type="term" value="F:NADH dehydrogenase (ubiquinone) activity"/>
    <property type="evidence" value="ECO:0007669"/>
    <property type="project" value="InterPro"/>
</dbReference>
<feature type="domain" description="NADH-quinone oxidoreductase subunit D" evidence="12">
    <location>
        <begin position="466"/>
        <end position="537"/>
    </location>
</feature>
<dbReference type="GO" id="GO:0016151">
    <property type="term" value="F:nickel cation binding"/>
    <property type="evidence" value="ECO:0007669"/>
    <property type="project" value="InterPro"/>
</dbReference>
<feature type="domain" description="NADH-quinone oxidoreductase subunit D" evidence="12">
    <location>
        <begin position="295"/>
        <end position="465"/>
    </location>
</feature>
<comment type="caution">
    <text evidence="13">The sequence shown here is derived from an EMBL/GenBank/DDBJ whole genome shotgun (WGS) entry which is preliminary data.</text>
</comment>
<dbReference type="InterPro" id="IPR037232">
    <property type="entry name" value="NADH_quin_OxRdtase_su_C/D-like"/>
</dbReference>
<keyword evidence="5 10" id="KW-0479">Metal-binding</keyword>
<feature type="binding site" evidence="10">
    <location>
        <position position="221"/>
    </location>
    <ligand>
        <name>Mg(2+)</name>
        <dbReference type="ChEBI" id="CHEBI:18420"/>
    </ligand>
</feature>
<dbReference type="Pfam" id="PF00346">
    <property type="entry name" value="Complex1_49kDa"/>
    <property type="match status" value="2"/>
</dbReference>
<keyword evidence="4" id="KW-0004">4Fe-4S</keyword>
<evidence type="ECO:0000256" key="3">
    <source>
        <dbReference type="ARBA" id="ARBA00022448"/>
    </source>
</evidence>
<dbReference type="EMBL" id="DQTV01000086">
    <property type="protein sequence ID" value="HIP57338.1"/>
    <property type="molecule type" value="Genomic_DNA"/>
</dbReference>
<dbReference type="SUPFAM" id="SSF56762">
    <property type="entry name" value="HydB/Nqo4-like"/>
    <property type="match status" value="1"/>
</dbReference>
<dbReference type="Proteomes" id="UP000605805">
    <property type="component" value="Unassembled WGS sequence"/>
</dbReference>
<keyword evidence="8" id="KW-0411">Iron-sulfur</keyword>
<dbReference type="InterPro" id="IPR020396">
    <property type="entry name" value="NADH_UbQ_OxRdtase_CS"/>
</dbReference>
<dbReference type="FunFam" id="1.10.645.10:FF:000004">
    <property type="entry name" value="Hydrogenase 3, large subunit"/>
    <property type="match status" value="1"/>
</dbReference>
<feature type="binding site" evidence="10">
    <location>
        <position position="531"/>
    </location>
    <ligand>
        <name>Ni(2+)</name>
        <dbReference type="ChEBI" id="CHEBI:49786"/>
    </ligand>
</feature>
<comment type="cofactor">
    <cofactor evidence="10">
        <name>Ni(2+)</name>
        <dbReference type="ChEBI" id="CHEBI:49786"/>
    </cofactor>
</comment>
<dbReference type="Pfam" id="PF00329">
    <property type="entry name" value="Complex1_30kDa"/>
    <property type="match status" value="1"/>
</dbReference>
<evidence type="ECO:0000256" key="6">
    <source>
        <dbReference type="ARBA" id="ARBA00023002"/>
    </source>
</evidence>
<keyword evidence="3" id="KW-0813">Transport</keyword>
<dbReference type="InterPro" id="IPR029014">
    <property type="entry name" value="NiFe-Hase_large"/>
</dbReference>
<dbReference type="AlphaFoldDB" id="A0A832Z3U2"/>
<feature type="domain" description="NADH:ubiquinone oxidoreductase 30kDa subunit" evidence="11">
    <location>
        <begin position="41"/>
        <end position="160"/>
    </location>
</feature>
<evidence type="ECO:0000256" key="9">
    <source>
        <dbReference type="ARBA" id="ARBA00023027"/>
    </source>
</evidence>
<reference evidence="13" key="1">
    <citation type="journal article" date="2020" name="ISME J.">
        <title>Gammaproteobacteria mediating utilization of methyl-, sulfur- and petroleum organic compounds in deep ocean hydrothermal plumes.</title>
        <authorList>
            <person name="Zhou Z."/>
            <person name="Liu Y."/>
            <person name="Pan J."/>
            <person name="Cron B.R."/>
            <person name="Toner B.M."/>
            <person name="Anantharaman K."/>
            <person name="Breier J.A."/>
            <person name="Dick G.J."/>
            <person name="Li M."/>
        </authorList>
    </citation>
    <scope>NUCLEOTIDE SEQUENCE</scope>
    <source>
        <strain evidence="13">SZUA-1435</strain>
    </source>
</reference>
<keyword evidence="6" id="KW-0560">Oxidoreductase</keyword>
<feature type="binding site" evidence="10">
    <location>
        <position position="241"/>
    </location>
    <ligand>
        <name>Ni(2+)</name>
        <dbReference type="ChEBI" id="CHEBI:49786"/>
    </ligand>
</feature>
<evidence type="ECO:0000256" key="4">
    <source>
        <dbReference type="ARBA" id="ARBA00022485"/>
    </source>
</evidence>
<dbReference type="Gene3D" id="3.30.460.80">
    <property type="entry name" value="NADH:ubiquinone oxidoreductase, 30kDa subunit"/>
    <property type="match status" value="1"/>
</dbReference>
<evidence type="ECO:0000313" key="13">
    <source>
        <dbReference type="EMBL" id="HIP57338.1"/>
    </source>
</evidence>
<comment type="subcellular location">
    <subcellularLocation>
        <location evidence="2">Cell membrane</location>
        <topology evidence="2">Peripheral membrane protein</topology>
    </subcellularLocation>
</comment>
<evidence type="ECO:0000256" key="8">
    <source>
        <dbReference type="ARBA" id="ARBA00023014"/>
    </source>
</evidence>
<dbReference type="PROSITE" id="PS00542">
    <property type="entry name" value="COMPLEX1_30K"/>
    <property type="match status" value="1"/>
</dbReference>
<dbReference type="SUPFAM" id="SSF143243">
    <property type="entry name" value="Nqo5-like"/>
    <property type="match status" value="1"/>
</dbReference>
<feature type="binding site" evidence="10">
    <location>
        <position position="534"/>
    </location>
    <ligand>
        <name>Fe cation</name>
        <dbReference type="ChEBI" id="CHEBI:24875"/>
    </ligand>
</feature>
<keyword evidence="7 10" id="KW-0408">Iron</keyword>
<dbReference type="InterPro" id="IPR052197">
    <property type="entry name" value="ComplexI_49kDa-like"/>
</dbReference>
<evidence type="ECO:0000256" key="1">
    <source>
        <dbReference type="ARBA" id="ARBA00001966"/>
    </source>
</evidence>
<comment type="cofactor">
    <cofactor evidence="10">
        <name>Fe cation</name>
        <dbReference type="ChEBI" id="CHEBI:24875"/>
    </cofactor>
</comment>
<keyword evidence="10" id="KW-0460">Magnesium</keyword>
<evidence type="ECO:0000256" key="10">
    <source>
        <dbReference type="PIRSR" id="PIRSR601501-1"/>
    </source>
</evidence>
<dbReference type="InterPro" id="IPR001135">
    <property type="entry name" value="NADH_Q_OxRdtase_suD"/>
</dbReference>
<name>A0A832Z3U2_9CREN</name>
<dbReference type="Pfam" id="PF00374">
    <property type="entry name" value="NiFeSe_Hases"/>
    <property type="match status" value="1"/>
</dbReference>
<organism evidence="13 14">
    <name type="scientific">Ignisphaera aggregans</name>
    <dbReference type="NCBI Taxonomy" id="334771"/>
    <lineage>
        <taxon>Archaea</taxon>
        <taxon>Thermoproteota</taxon>
        <taxon>Thermoprotei</taxon>
        <taxon>Desulfurococcales</taxon>
        <taxon>Desulfurococcaceae</taxon>
        <taxon>Ignisphaera</taxon>
    </lineage>
</organism>
<feature type="binding site" evidence="10">
    <location>
        <position position="244"/>
    </location>
    <ligand>
        <name>Fe cation</name>
        <dbReference type="ChEBI" id="CHEBI:24875"/>
    </ligand>
</feature>
<dbReference type="GO" id="GO:0048038">
    <property type="term" value="F:quinone binding"/>
    <property type="evidence" value="ECO:0007669"/>
    <property type="project" value="InterPro"/>
</dbReference>
<dbReference type="PANTHER" id="PTHR43485:SF1">
    <property type="entry name" value="FORMATE HYDROGENLYASE SUBUNIT 5-RELATED"/>
    <property type="match status" value="1"/>
</dbReference>
<evidence type="ECO:0000256" key="2">
    <source>
        <dbReference type="ARBA" id="ARBA00004202"/>
    </source>
</evidence>
<keyword evidence="10" id="KW-0533">Nickel</keyword>
<sequence>MSRSGVVTIDEVLADLKARFGDKIVDIKKLTPNQLEIVTTRDAAPDMALYLIRKYRDCEAHLSNHVATDEREINGHFGVSYWISINAGKGDLWIAVKTYLPPDDPKIKSITPEYPGANWYEREARDVIGIEPEGHPDPRKLVVPDDLPEGVYPLRRDYPHYAKHITEPKYEFKEPEKYEVIVPFGPYHVSLDEPAHFRLYVEGEEIVDVDYRGFYSYRGIEKLAESRLTVKQVPFIAERICGICGFTHSTAYCQAVEAAAEIEVPERAEYIRTIMLEIERLHSHLLWIGIACHLVGFDTGFMHAWRIRERVMWLAERLTGNRKTYGMNVVGGVRRDILEYRRKMVLDTLRELKAEYKSLVDMVLSTRTFVKRCEGVGVLPYDKACAYGTVGPLARGSGRKIDTRKDHPYAAYKYVDFKVPVYTEGDVLARAMVRIEEVWESIWIIEQALDKLPGGPIVAEVRDIPPYREAVGYTEAPRGENVHYVMTGPGNRVYRYRARAATFNNLPAAPEMLKGYTVADAPLIVASIDPCYSCTERVIVVNVKSGEKRVLTQSELVRLSRKKSMRLGL</sequence>
<dbReference type="Gene3D" id="1.10.645.10">
    <property type="entry name" value="Cytochrome-c3 Hydrogenase, chain B"/>
    <property type="match status" value="1"/>
</dbReference>